<evidence type="ECO:0000313" key="2">
    <source>
        <dbReference type="EMBL" id="MFG6449044.1"/>
    </source>
</evidence>
<dbReference type="PANTHER" id="PTHR42695:SF5">
    <property type="entry name" value="GLUTAMINE AMIDOTRANSFERASE YLR126C-RELATED"/>
    <property type="match status" value="1"/>
</dbReference>
<organism evidence="2 3">
    <name type="scientific">Roseateles rivi</name>
    <dbReference type="NCBI Taxonomy" id="3299028"/>
    <lineage>
        <taxon>Bacteria</taxon>
        <taxon>Pseudomonadati</taxon>
        <taxon>Pseudomonadota</taxon>
        <taxon>Betaproteobacteria</taxon>
        <taxon>Burkholderiales</taxon>
        <taxon>Sphaerotilaceae</taxon>
        <taxon>Roseateles</taxon>
    </lineage>
</organism>
<keyword evidence="3" id="KW-1185">Reference proteome</keyword>
<proteinExistence type="predicted"/>
<dbReference type="SUPFAM" id="SSF52317">
    <property type="entry name" value="Class I glutamine amidotransferase-like"/>
    <property type="match status" value="1"/>
</dbReference>
<evidence type="ECO:0000313" key="3">
    <source>
        <dbReference type="Proteomes" id="UP001606099"/>
    </source>
</evidence>
<dbReference type="InterPro" id="IPR044992">
    <property type="entry name" value="ChyE-like"/>
</dbReference>
<protein>
    <submittedName>
        <fullName evidence="2">Type 1 glutamine amidotransferase</fullName>
    </submittedName>
</protein>
<feature type="domain" description="Glutamine amidotransferase" evidence="1">
    <location>
        <begin position="19"/>
        <end position="140"/>
    </location>
</feature>
<reference evidence="2 3" key="1">
    <citation type="submission" date="2024-08" db="EMBL/GenBank/DDBJ databases">
        <authorList>
            <person name="Lu H."/>
        </authorList>
    </citation>
    <scope>NUCLEOTIDE SEQUENCE [LARGE SCALE GENOMIC DNA]</scope>
    <source>
        <strain evidence="2 3">BYS180W</strain>
    </source>
</reference>
<gene>
    <name evidence="2" type="ORF">ACG0Z6_12460</name>
</gene>
<dbReference type="InterPro" id="IPR029062">
    <property type="entry name" value="Class_I_gatase-like"/>
</dbReference>
<dbReference type="Pfam" id="PF00117">
    <property type="entry name" value="GATase"/>
    <property type="match status" value="1"/>
</dbReference>
<comment type="caution">
    <text evidence="2">The sequence shown here is derived from an EMBL/GenBank/DDBJ whole genome shotgun (WGS) entry which is preliminary data.</text>
</comment>
<evidence type="ECO:0000259" key="1">
    <source>
        <dbReference type="Pfam" id="PF00117"/>
    </source>
</evidence>
<keyword evidence="2" id="KW-0315">Glutamine amidotransferase</keyword>
<dbReference type="CDD" id="cd01741">
    <property type="entry name" value="GATase1_1"/>
    <property type="match status" value="1"/>
</dbReference>
<dbReference type="PANTHER" id="PTHR42695">
    <property type="entry name" value="GLUTAMINE AMIDOTRANSFERASE YLR126C-RELATED"/>
    <property type="match status" value="1"/>
</dbReference>
<dbReference type="Proteomes" id="UP001606099">
    <property type="component" value="Unassembled WGS sequence"/>
</dbReference>
<name>A0ABW7FXI6_9BURK</name>
<dbReference type="InterPro" id="IPR017926">
    <property type="entry name" value="GATASE"/>
</dbReference>
<dbReference type="Gene3D" id="3.40.50.880">
    <property type="match status" value="1"/>
</dbReference>
<accession>A0ABW7FXI6</accession>
<dbReference type="EMBL" id="JBIGHZ010000004">
    <property type="protein sequence ID" value="MFG6449044.1"/>
    <property type="molecule type" value="Genomic_DNA"/>
</dbReference>
<sequence length="239" mass="26880">MKRIALFQHEVDTQGPGLLTDCLAQHGYTAELFAAGQERPRRAQDFAALIVLGSNHSVHDPEPWIEAELELLRQALWLDIPVLGHCFGAQLLARAMHAPVARNPWPHIGWQHLWVTPAARAFFGGRQRVLSFNWHYDGFGIPQGAQRILFGANCLNKGFRMGRHLALQSHFEVTAADVQAWCAHGDAELACSWGPAAQSRAEILRELTQRTSELHQVSHALYRHWLHTLPRPALVSMLH</sequence>
<dbReference type="RefSeq" id="WP_394461850.1">
    <property type="nucleotide sequence ID" value="NZ_JBIGHZ010000004.1"/>
</dbReference>
<dbReference type="PROSITE" id="PS51273">
    <property type="entry name" value="GATASE_TYPE_1"/>
    <property type="match status" value="1"/>
</dbReference>